<dbReference type="InterPro" id="IPR039425">
    <property type="entry name" value="RNA_pol_sigma-70-like"/>
</dbReference>
<dbReference type="Proteomes" id="UP000285211">
    <property type="component" value="Unassembled WGS sequence"/>
</dbReference>
<evidence type="ECO:0000256" key="3">
    <source>
        <dbReference type="ARBA" id="ARBA00023082"/>
    </source>
</evidence>
<accession>A0A3S2UJS8</accession>
<dbReference type="Gene3D" id="1.10.10.10">
    <property type="entry name" value="Winged helix-like DNA-binding domain superfamily/Winged helix DNA-binding domain"/>
    <property type="match status" value="1"/>
</dbReference>
<comment type="similarity">
    <text evidence="1">Belongs to the sigma-70 factor family. ECF subfamily.</text>
</comment>
<dbReference type="EMBL" id="SACJ01000004">
    <property type="protein sequence ID" value="RVT76687.1"/>
    <property type="molecule type" value="Genomic_DNA"/>
</dbReference>
<dbReference type="Pfam" id="PF04542">
    <property type="entry name" value="Sigma70_r2"/>
    <property type="match status" value="1"/>
</dbReference>
<dbReference type="OrthoDB" id="9780326at2"/>
<keyword evidence="2" id="KW-0805">Transcription regulation</keyword>
<dbReference type="Gene3D" id="1.10.1740.10">
    <property type="match status" value="1"/>
</dbReference>
<evidence type="ECO:0000313" key="8">
    <source>
        <dbReference type="Proteomes" id="UP000285211"/>
    </source>
</evidence>
<dbReference type="InterPro" id="IPR014284">
    <property type="entry name" value="RNA_pol_sigma-70_dom"/>
</dbReference>
<dbReference type="InterPro" id="IPR013249">
    <property type="entry name" value="RNA_pol_sigma70_r4_t2"/>
</dbReference>
<sequence length="160" mass="18756">MESIEKDFLTTLSQYNAMIHKLCSLYRDGVEDREDLFQEIVFQLWKSYPNYRGDAKISTWMYRIALNTAIASFRKKTTSINYLNQLPDFAEEQPNDEPGLRQERLFAVLKLLDDSEKALIALYFEELSYQQIAEITGINENYVGVKLNRIKTKIKTLLNK</sequence>
<proteinExistence type="inferred from homology"/>
<dbReference type="PANTHER" id="PTHR43133:SF45">
    <property type="entry name" value="RNA POLYMERASE ECF-TYPE SIGMA FACTOR"/>
    <property type="match status" value="1"/>
</dbReference>
<dbReference type="Pfam" id="PF08281">
    <property type="entry name" value="Sigma70_r4_2"/>
    <property type="match status" value="1"/>
</dbReference>
<dbReference type="InterPro" id="IPR013325">
    <property type="entry name" value="RNA_pol_sigma_r2"/>
</dbReference>
<dbReference type="InterPro" id="IPR013324">
    <property type="entry name" value="RNA_pol_sigma_r3/r4-like"/>
</dbReference>
<dbReference type="GO" id="GO:0016987">
    <property type="term" value="F:sigma factor activity"/>
    <property type="evidence" value="ECO:0007669"/>
    <property type="project" value="UniProtKB-KW"/>
</dbReference>
<dbReference type="GO" id="GO:0006352">
    <property type="term" value="P:DNA-templated transcription initiation"/>
    <property type="evidence" value="ECO:0007669"/>
    <property type="project" value="InterPro"/>
</dbReference>
<dbReference type="CDD" id="cd06171">
    <property type="entry name" value="Sigma70_r4"/>
    <property type="match status" value="1"/>
</dbReference>
<dbReference type="SUPFAM" id="SSF88659">
    <property type="entry name" value="Sigma3 and sigma4 domains of RNA polymerase sigma factors"/>
    <property type="match status" value="1"/>
</dbReference>
<dbReference type="AlphaFoldDB" id="A0A3S2UJS8"/>
<protein>
    <submittedName>
        <fullName evidence="7">Sigma-70 family RNA polymerase sigma factor</fullName>
    </submittedName>
</protein>
<keyword evidence="8" id="KW-1185">Reference proteome</keyword>
<organism evidence="7 8">
    <name type="scientific">Flavobacterium sufflavum</name>
    <dbReference type="NCBI Taxonomy" id="1921138"/>
    <lineage>
        <taxon>Bacteria</taxon>
        <taxon>Pseudomonadati</taxon>
        <taxon>Bacteroidota</taxon>
        <taxon>Flavobacteriia</taxon>
        <taxon>Flavobacteriales</taxon>
        <taxon>Flavobacteriaceae</taxon>
        <taxon>Flavobacterium</taxon>
    </lineage>
</organism>
<evidence type="ECO:0000259" key="5">
    <source>
        <dbReference type="Pfam" id="PF04542"/>
    </source>
</evidence>
<dbReference type="InterPro" id="IPR036388">
    <property type="entry name" value="WH-like_DNA-bd_sf"/>
</dbReference>
<feature type="domain" description="RNA polymerase sigma-70 region 2" evidence="5">
    <location>
        <begin position="14"/>
        <end position="77"/>
    </location>
</feature>
<comment type="caution">
    <text evidence="7">The sequence shown here is derived from an EMBL/GenBank/DDBJ whole genome shotgun (WGS) entry which is preliminary data.</text>
</comment>
<dbReference type="InterPro" id="IPR007627">
    <property type="entry name" value="RNA_pol_sigma70_r2"/>
</dbReference>
<evidence type="ECO:0000256" key="2">
    <source>
        <dbReference type="ARBA" id="ARBA00023015"/>
    </source>
</evidence>
<evidence type="ECO:0000259" key="6">
    <source>
        <dbReference type="Pfam" id="PF08281"/>
    </source>
</evidence>
<evidence type="ECO:0000313" key="7">
    <source>
        <dbReference type="EMBL" id="RVT76687.1"/>
    </source>
</evidence>
<feature type="domain" description="RNA polymerase sigma factor 70 region 4 type 2" evidence="6">
    <location>
        <begin position="108"/>
        <end position="154"/>
    </location>
</feature>
<dbReference type="SUPFAM" id="SSF88946">
    <property type="entry name" value="Sigma2 domain of RNA polymerase sigma factors"/>
    <property type="match status" value="1"/>
</dbReference>
<dbReference type="PANTHER" id="PTHR43133">
    <property type="entry name" value="RNA POLYMERASE ECF-TYPE SIGMA FACTO"/>
    <property type="match status" value="1"/>
</dbReference>
<dbReference type="RefSeq" id="WP_128194866.1">
    <property type="nucleotide sequence ID" value="NZ_SACJ01000004.1"/>
</dbReference>
<name>A0A3S2UJS8_9FLAO</name>
<dbReference type="GO" id="GO:0003677">
    <property type="term" value="F:DNA binding"/>
    <property type="evidence" value="ECO:0007669"/>
    <property type="project" value="InterPro"/>
</dbReference>
<gene>
    <name evidence="7" type="ORF">EOD40_09310</name>
</gene>
<evidence type="ECO:0000256" key="4">
    <source>
        <dbReference type="ARBA" id="ARBA00023163"/>
    </source>
</evidence>
<evidence type="ECO:0000256" key="1">
    <source>
        <dbReference type="ARBA" id="ARBA00010641"/>
    </source>
</evidence>
<keyword evidence="3" id="KW-0731">Sigma factor</keyword>
<reference evidence="7 8" key="1">
    <citation type="submission" date="2019-01" db="EMBL/GenBank/DDBJ databases">
        <authorList>
            <person name="Chen W.-M."/>
        </authorList>
    </citation>
    <scope>NUCLEOTIDE SEQUENCE [LARGE SCALE GENOMIC DNA]</scope>
    <source>
        <strain evidence="7 8">BBQ-12</strain>
    </source>
</reference>
<dbReference type="NCBIfam" id="TIGR02937">
    <property type="entry name" value="sigma70-ECF"/>
    <property type="match status" value="1"/>
</dbReference>
<keyword evidence="4" id="KW-0804">Transcription</keyword>